<proteinExistence type="predicted"/>
<organism evidence="1 2">
    <name type="scientific">Lihuaxuella thermophila</name>
    <dbReference type="NCBI Taxonomy" id="1173111"/>
    <lineage>
        <taxon>Bacteria</taxon>
        <taxon>Bacillati</taxon>
        <taxon>Bacillota</taxon>
        <taxon>Bacilli</taxon>
        <taxon>Bacillales</taxon>
        <taxon>Thermoactinomycetaceae</taxon>
        <taxon>Lihuaxuella</taxon>
    </lineage>
</organism>
<dbReference type="STRING" id="1173111.SAMN05444955_10736"/>
<accession>A0A1H8EJR3</accession>
<keyword evidence="2" id="KW-1185">Reference proteome</keyword>
<reference evidence="1 2" key="1">
    <citation type="submission" date="2016-10" db="EMBL/GenBank/DDBJ databases">
        <authorList>
            <person name="de Groot N.N."/>
        </authorList>
    </citation>
    <scope>NUCLEOTIDE SEQUENCE [LARGE SCALE GENOMIC DNA]</scope>
    <source>
        <strain evidence="1 2">DSM 46701</strain>
    </source>
</reference>
<dbReference type="Proteomes" id="UP000199695">
    <property type="component" value="Unassembled WGS sequence"/>
</dbReference>
<dbReference type="AlphaFoldDB" id="A0A1H8EJR3"/>
<protein>
    <submittedName>
        <fullName evidence="1">Uncharacterized protein</fullName>
    </submittedName>
</protein>
<name>A0A1H8EJR3_9BACL</name>
<dbReference type="EMBL" id="FOCQ01000007">
    <property type="protein sequence ID" value="SEN19811.1"/>
    <property type="molecule type" value="Genomic_DNA"/>
</dbReference>
<evidence type="ECO:0000313" key="1">
    <source>
        <dbReference type="EMBL" id="SEN19811.1"/>
    </source>
</evidence>
<sequence>MVWMGWNFIRERKWLPLAGKKAGVPSVHLVPRTLAQGEMEKSWQDADDIVGAGVEQDRTDATMQTLATRRDILTL</sequence>
<gene>
    <name evidence="1" type="ORF">SAMN05444955_10736</name>
</gene>
<evidence type="ECO:0000313" key="2">
    <source>
        <dbReference type="Proteomes" id="UP000199695"/>
    </source>
</evidence>